<proteinExistence type="predicted"/>
<organism evidence="1 2">
    <name type="scientific">Trichoglossum hirsutum</name>
    <dbReference type="NCBI Taxonomy" id="265104"/>
    <lineage>
        <taxon>Eukaryota</taxon>
        <taxon>Fungi</taxon>
        <taxon>Dikarya</taxon>
        <taxon>Ascomycota</taxon>
        <taxon>Pezizomycotina</taxon>
        <taxon>Geoglossomycetes</taxon>
        <taxon>Geoglossales</taxon>
        <taxon>Geoglossaceae</taxon>
        <taxon>Trichoglossum</taxon>
    </lineage>
</organism>
<evidence type="ECO:0000313" key="1">
    <source>
        <dbReference type="EMBL" id="KAH0565505.1"/>
    </source>
</evidence>
<reference evidence="1" key="1">
    <citation type="submission" date="2021-03" db="EMBL/GenBank/DDBJ databases">
        <title>Comparative genomics and phylogenomic investigation of the class Geoglossomycetes provide insights into ecological specialization and systematics.</title>
        <authorList>
            <person name="Melie T."/>
            <person name="Pirro S."/>
            <person name="Miller A.N."/>
            <person name="Quandt A."/>
        </authorList>
    </citation>
    <scope>NUCLEOTIDE SEQUENCE</scope>
    <source>
        <strain evidence="1">CAQ_001_2017</strain>
    </source>
</reference>
<gene>
    <name evidence="1" type="ORF">GP486_001099</name>
</gene>
<dbReference type="EMBL" id="JAGHQM010000087">
    <property type="protein sequence ID" value="KAH0565505.1"/>
    <property type="molecule type" value="Genomic_DNA"/>
</dbReference>
<protein>
    <submittedName>
        <fullName evidence="1">Uncharacterized protein</fullName>
    </submittedName>
</protein>
<name>A0A9P8LHJ2_9PEZI</name>
<dbReference type="AlphaFoldDB" id="A0A9P8LHJ2"/>
<dbReference type="Proteomes" id="UP000750711">
    <property type="component" value="Unassembled WGS sequence"/>
</dbReference>
<keyword evidence="2" id="KW-1185">Reference proteome</keyword>
<accession>A0A9P8LHJ2</accession>
<comment type="caution">
    <text evidence="1">The sequence shown here is derived from an EMBL/GenBank/DDBJ whole genome shotgun (WGS) entry which is preliminary data.</text>
</comment>
<sequence length="741" mass="83413">MSLQITTGYGSLVALGVSIGDAAALLSLGQRIGNWLTAESENRDFLRKLDLDEVSIFRRRGLIDIVRFNRLWGSQMTILVNNAPTVFRDEDAEKSLEKLSHFTAIMVCTTAALEAFTLIDVVKFTLKRVLLDLLSTSEYGEDILASSFSKLLNGWRSTAEVRGLSYKARLIRRELLEEGSIVDGLMPRSDSPAMERFLVWLLDGDSDTYTTSSSDVAGVGLCLSKLGIDILGVDGLGERESSTPCRLKYGQDVISELGTQRAHAPSSLFRVVSTTVNLKCPEESLIKFPVKLDDTRNRCRRAWTEGGNAARKVACYLKAPDATRPESRKDLYFVFINRGSTPDHADDDIYALASTHAFVVNKELLDCLKDTFRHEQPSTLRWLLEQTIDTVGEHAVQILDPKFEDHIKIGAFTVFQAFFMGYYYAIFLRLVDTSMLQLETVDGAWGFRSPEFLCAMRTQCLSKRQVLRPDIRYLGRENVIKILSTLLLSTAKTMDQIDRNPSNKDNRCIGVIGRRALLIKSLINPCCTLRDIGSFVLLDVDVSGIPRDINGLVRPGVSEEDLRIYRRLPMAPDNHFIDTSSEDVTFHIEADWDANPDNTLICIRYKGRRITTINPYTADMSFCHSQVPPVANPQTMELPPEAIEWNPSDVLNRREIPTAPQPPIIIRIYNRPRLQYAAVALLSPHTHVRLATNCIKTAIERGKREARERRLEPLVVITGDGATCPARAEDWVEEHERRRFG</sequence>
<evidence type="ECO:0000313" key="2">
    <source>
        <dbReference type="Proteomes" id="UP000750711"/>
    </source>
</evidence>